<sequence length="176" mass="19511">MTHADKHIRSALDDFPIPDPLTITSLFEVVRSRYPGPGRLELWRGAPPLTGLRANGLWLTLPDRDLDAIWVAPELHGAAAVHTLAHEAGHIALGHVPFELSTQPEPEPYEYLSPEFLSGSLIGRPRSQDGGLAPDEARIEDEAEQFAFALRRTAADQAHARRFQSDPLLDRLHHSL</sequence>
<name>A0ABY8A397_9ACTN</name>
<evidence type="ECO:0008006" key="3">
    <source>
        <dbReference type="Google" id="ProtNLM"/>
    </source>
</evidence>
<proteinExistence type="predicted"/>
<accession>A0ABY8A397</accession>
<dbReference type="EMBL" id="CP095749">
    <property type="protein sequence ID" value="WEB39258.1"/>
    <property type="molecule type" value="Genomic_DNA"/>
</dbReference>
<dbReference type="RefSeq" id="WP_039630642.1">
    <property type="nucleotide sequence ID" value="NZ_CP095749.1"/>
</dbReference>
<evidence type="ECO:0000313" key="1">
    <source>
        <dbReference type="EMBL" id="WEB39258.1"/>
    </source>
</evidence>
<protein>
    <recommendedName>
        <fullName evidence="3">IrrE N-terminal-like domain-containing protein</fullName>
    </recommendedName>
</protein>
<gene>
    <name evidence="1" type="ORF">MOV08_08200</name>
</gene>
<keyword evidence="2" id="KW-1185">Reference proteome</keyword>
<organism evidence="1 2">
    <name type="scientific">Streptomyces yunnanensis</name>
    <dbReference type="NCBI Taxonomy" id="156453"/>
    <lineage>
        <taxon>Bacteria</taxon>
        <taxon>Bacillati</taxon>
        <taxon>Actinomycetota</taxon>
        <taxon>Actinomycetes</taxon>
        <taxon>Kitasatosporales</taxon>
        <taxon>Streptomycetaceae</taxon>
        <taxon>Streptomyces</taxon>
    </lineage>
</organism>
<dbReference type="Proteomes" id="UP001218629">
    <property type="component" value="Chromosome"/>
</dbReference>
<evidence type="ECO:0000313" key="2">
    <source>
        <dbReference type="Proteomes" id="UP001218629"/>
    </source>
</evidence>
<reference evidence="1 2" key="1">
    <citation type="submission" date="2022-03" db="EMBL/GenBank/DDBJ databases">
        <title>Streptomyces yunnanensis P86,complete genome.</title>
        <authorList>
            <person name="Chen S."/>
            <person name="Zhang Q."/>
        </authorList>
    </citation>
    <scope>NUCLEOTIDE SEQUENCE [LARGE SCALE GENOMIC DNA]</scope>
    <source>
        <strain evidence="1 2">P86</strain>
    </source>
</reference>